<comment type="caution">
    <text evidence="13">The sequence shown here is derived from an EMBL/GenBank/DDBJ whole genome shotgun (WGS) entry which is preliminary data.</text>
</comment>
<dbReference type="InterPro" id="IPR019020">
    <property type="entry name" value="Cyt-c552/DMSO_Rdtase_haem-bd"/>
</dbReference>
<dbReference type="Pfam" id="PF09459">
    <property type="entry name" value="EB_dh"/>
    <property type="match status" value="1"/>
</dbReference>
<proteinExistence type="predicted"/>
<dbReference type="GO" id="GO:0009055">
    <property type="term" value="F:electron transfer activity"/>
    <property type="evidence" value="ECO:0007669"/>
    <property type="project" value="InterPro"/>
</dbReference>
<reference evidence="13" key="1">
    <citation type="submission" date="2020-03" db="EMBL/GenBank/DDBJ databases">
        <title>Genome of Pelagibius litoralis DSM 21314T.</title>
        <authorList>
            <person name="Wang G."/>
        </authorList>
    </citation>
    <scope>NUCLEOTIDE SEQUENCE</scope>
    <source>
        <strain evidence="13">DSM 21314</strain>
    </source>
</reference>
<keyword evidence="6" id="KW-0479">Metal-binding</keyword>
<keyword evidence="8 11" id="KW-1133">Transmembrane helix</keyword>
<comment type="subcellular location">
    <subcellularLocation>
        <location evidence="1">Cell membrane</location>
        <topology evidence="1">Multi-pass membrane protein</topology>
    </subcellularLocation>
</comment>
<evidence type="ECO:0000256" key="11">
    <source>
        <dbReference type="SAM" id="Phobius"/>
    </source>
</evidence>
<evidence type="ECO:0000256" key="7">
    <source>
        <dbReference type="ARBA" id="ARBA00022982"/>
    </source>
</evidence>
<dbReference type="GO" id="GO:0046872">
    <property type="term" value="F:metal ion binding"/>
    <property type="evidence" value="ECO:0007669"/>
    <property type="project" value="UniProtKB-KW"/>
</dbReference>
<dbReference type="GO" id="GO:0020037">
    <property type="term" value="F:heme binding"/>
    <property type="evidence" value="ECO:0007669"/>
    <property type="project" value="InterPro"/>
</dbReference>
<evidence type="ECO:0000259" key="12">
    <source>
        <dbReference type="SMART" id="SM00887"/>
    </source>
</evidence>
<dbReference type="RefSeq" id="WP_167226577.1">
    <property type="nucleotide sequence ID" value="NZ_JAAQPH010000012.1"/>
</dbReference>
<dbReference type="Gene3D" id="1.20.950.20">
    <property type="entry name" value="Transmembrane di-heme cytochromes, Chain C"/>
    <property type="match status" value="1"/>
</dbReference>
<dbReference type="CDD" id="cd09625">
    <property type="entry name" value="DOMON_like_cytochrome"/>
    <property type="match status" value="1"/>
</dbReference>
<evidence type="ECO:0000256" key="4">
    <source>
        <dbReference type="ARBA" id="ARBA00022617"/>
    </source>
</evidence>
<keyword evidence="14" id="KW-1185">Reference proteome</keyword>
<dbReference type="InterPro" id="IPR011577">
    <property type="entry name" value="Cyt_b561_bac/Ni-Hgenase"/>
</dbReference>
<dbReference type="SUPFAM" id="SSF49344">
    <property type="entry name" value="CBD9-like"/>
    <property type="match status" value="1"/>
</dbReference>
<organism evidence="13 14">
    <name type="scientific">Pelagibius litoralis</name>
    <dbReference type="NCBI Taxonomy" id="374515"/>
    <lineage>
        <taxon>Bacteria</taxon>
        <taxon>Pseudomonadati</taxon>
        <taxon>Pseudomonadota</taxon>
        <taxon>Alphaproteobacteria</taxon>
        <taxon>Rhodospirillales</taxon>
        <taxon>Rhodovibrionaceae</taxon>
        <taxon>Pelagibius</taxon>
    </lineage>
</organism>
<dbReference type="InterPro" id="IPR016174">
    <property type="entry name" value="Di-haem_cyt_TM"/>
</dbReference>
<feature type="transmembrane region" description="Helical" evidence="11">
    <location>
        <begin position="194"/>
        <end position="217"/>
    </location>
</feature>
<feature type="transmembrane region" description="Helical" evidence="11">
    <location>
        <begin position="27"/>
        <end position="48"/>
    </location>
</feature>
<dbReference type="Gene3D" id="2.60.40.1190">
    <property type="match status" value="1"/>
</dbReference>
<name>A0A967EZD3_9PROT</name>
<evidence type="ECO:0000256" key="6">
    <source>
        <dbReference type="ARBA" id="ARBA00022723"/>
    </source>
</evidence>
<dbReference type="SMART" id="SM00887">
    <property type="entry name" value="EB_dh"/>
    <property type="match status" value="1"/>
</dbReference>
<dbReference type="GO" id="GO:0005886">
    <property type="term" value="C:plasma membrane"/>
    <property type="evidence" value="ECO:0007669"/>
    <property type="project" value="UniProtKB-SubCell"/>
</dbReference>
<evidence type="ECO:0000313" key="14">
    <source>
        <dbReference type="Proteomes" id="UP000761264"/>
    </source>
</evidence>
<dbReference type="Proteomes" id="UP000761264">
    <property type="component" value="Unassembled WGS sequence"/>
</dbReference>
<keyword evidence="10 11" id="KW-0472">Membrane</keyword>
<keyword evidence="3" id="KW-1003">Cell membrane</keyword>
<evidence type="ECO:0000256" key="9">
    <source>
        <dbReference type="ARBA" id="ARBA00023004"/>
    </source>
</evidence>
<protein>
    <recommendedName>
        <fullName evidence="12">Cytochrome c-552/DMSO reductase-like haem-binding domain-containing protein</fullName>
    </recommendedName>
</protein>
<dbReference type="EMBL" id="JAAQPH010000012">
    <property type="protein sequence ID" value="NIA70210.1"/>
    <property type="molecule type" value="Genomic_DNA"/>
</dbReference>
<feature type="transmembrane region" description="Helical" evidence="11">
    <location>
        <begin position="68"/>
        <end position="92"/>
    </location>
</feature>
<gene>
    <name evidence="13" type="ORF">HBA54_16510</name>
</gene>
<evidence type="ECO:0000256" key="8">
    <source>
        <dbReference type="ARBA" id="ARBA00022989"/>
    </source>
</evidence>
<evidence type="ECO:0000256" key="5">
    <source>
        <dbReference type="ARBA" id="ARBA00022692"/>
    </source>
</evidence>
<evidence type="ECO:0000256" key="2">
    <source>
        <dbReference type="ARBA" id="ARBA00022448"/>
    </source>
</evidence>
<feature type="transmembrane region" description="Helical" evidence="11">
    <location>
        <begin position="161"/>
        <end position="182"/>
    </location>
</feature>
<keyword evidence="2" id="KW-0813">Transport</keyword>
<keyword evidence="9" id="KW-0408">Iron</keyword>
<evidence type="ECO:0000256" key="3">
    <source>
        <dbReference type="ARBA" id="ARBA00022475"/>
    </source>
</evidence>
<dbReference type="AlphaFoldDB" id="A0A967EZD3"/>
<feature type="domain" description="Cytochrome c-552/DMSO reductase-like haem-binding" evidence="12">
    <location>
        <begin position="242"/>
        <end position="553"/>
    </location>
</feature>
<feature type="transmembrane region" description="Helical" evidence="11">
    <location>
        <begin position="124"/>
        <end position="145"/>
    </location>
</feature>
<dbReference type="SUPFAM" id="SSF81342">
    <property type="entry name" value="Transmembrane di-heme cytochromes"/>
    <property type="match status" value="1"/>
</dbReference>
<dbReference type="GO" id="GO:0022904">
    <property type="term" value="P:respiratory electron transport chain"/>
    <property type="evidence" value="ECO:0007669"/>
    <property type="project" value="InterPro"/>
</dbReference>
<evidence type="ECO:0000256" key="10">
    <source>
        <dbReference type="ARBA" id="ARBA00023136"/>
    </source>
</evidence>
<evidence type="ECO:0000313" key="13">
    <source>
        <dbReference type="EMBL" id="NIA70210.1"/>
    </source>
</evidence>
<keyword evidence="4" id="KW-0349">Heme</keyword>
<evidence type="ECO:0000256" key="1">
    <source>
        <dbReference type="ARBA" id="ARBA00004651"/>
    </source>
</evidence>
<sequence length="560" mass="62027">MQKADVPEPAAPAGWQQRLRSDFATAALHWTIVALFLVNLTTGLRIASDALDASWSLAVTAVLPQGDVYVLHIWSAWALTAACIAYVVFLLVARLAPRVALDASRFRALSSHDRRTRWQSINVLIYWLAFLLVGAAAVTGSLMYFNLWPGEQSLVTSLHRIVAWTLFAYIFLHVIAQWAMAGWRGLLKIVTPRLAYIAAALIAFAGAGAFAAGLFALDQMTLNKLIVEKVSAPPSLDGEVDDAAWQSAAVVVVDTHKGANLPDGTTPVHLRAVHDGENAYLLFEWPDTTRSQKHLPLEKTAEGWRVVQTDFARADEDEYYEDKFAVMLSEDSQLAALHTSHLGQRPLSGLPGPKGGRGLHYTTDGSVVDVWHWKSVRVGGPLGQIDDNYFGPPRTAPENPSARYTGGYTQDPKSGGGFTMNWEKFDTGTIQPRWLPRSPEILEERMGPISMDPTVSDEGLWWLPRSLMVPATPEGDAQFPIGTIMPSVIAEEPFQGDRGDVEAVAQWHDGWWRMEVKRKLEATSDYDVTIGDGTYLWVAVFDHTQTRHSFHLRPVQLELR</sequence>
<dbReference type="Pfam" id="PF01292">
    <property type="entry name" value="Ni_hydr_CYTB"/>
    <property type="match status" value="1"/>
</dbReference>
<accession>A0A967EZD3</accession>
<keyword evidence="7" id="KW-0249">Electron transport</keyword>
<keyword evidence="5 11" id="KW-0812">Transmembrane</keyword>